<evidence type="ECO:0000313" key="1">
    <source>
        <dbReference type="EMBL" id="QUC68649.1"/>
    </source>
</evidence>
<accession>A0AC61MZD8</accession>
<keyword evidence="2" id="KW-1185">Reference proteome</keyword>
<gene>
    <name evidence="1" type="ORF">JYE49_09890</name>
</gene>
<organism evidence="1 2">
    <name type="scientific">Aristaeella hokkaidonensis</name>
    <dbReference type="NCBI Taxonomy" id="3046382"/>
    <lineage>
        <taxon>Bacteria</taxon>
        <taxon>Bacillati</taxon>
        <taxon>Bacillota</taxon>
        <taxon>Clostridia</taxon>
        <taxon>Eubacteriales</taxon>
        <taxon>Aristaeellaceae</taxon>
        <taxon>Aristaeella</taxon>
    </lineage>
</organism>
<dbReference type="Proteomes" id="UP000682782">
    <property type="component" value="Chromosome"/>
</dbReference>
<evidence type="ECO:0000313" key="2">
    <source>
        <dbReference type="Proteomes" id="UP000682782"/>
    </source>
</evidence>
<sequence>MGTIKGVTTTKVSAGKWTHWGELTGVEYNSEFRIHNSELNGVRERKTIRKGSRGASVRECQTLLEQAGYSVGTYGIDGEFGKDTLAAVKAFQQDHGLKVDGIVGPKTWAALTEGRGGDES</sequence>
<protein>
    <submittedName>
        <fullName evidence="1">Peptidoglycan-binding protein</fullName>
    </submittedName>
</protein>
<dbReference type="EMBL" id="CP068393">
    <property type="protein sequence ID" value="QUC68649.1"/>
    <property type="molecule type" value="Genomic_DNA"/>
</dbReference>
<reference evidence="1" key="1">
    <citation type="submission" date="2021-01" db="EMBL/GenBank/DDBJ databases">
        <title>Complete genome sequence of Clostridiales bacterium R-7.</title>
        <authorList>
            <person name="Mahoney-Kurpe S.C."/>
            <person name="Palevich N."/>
            <person name="Koike S."/>
            <person name="Moon C.D."/>
            <person name="Attwood G.T."/>
        </authorList>
    </citation>
    <scope>NUCLEOTIDE SEQUENCE</scope>
    <source>
        <strain evidence="1">R-7</strain>
    </source>
</reference>
<name>A0AC61MZD8_9FIRM</name>
<proteinExistence type="predicted"/>